<dbReference type="PRINTS" id="PR00078">
    <property type="entry name" value="G3PDHDRGNASE"/>
</dbReference>
<dbReference type="InterPro" id="IPR020828">
    <property type="entry name" value="GlycerAld_3-P_DH_NAD(P)-bd"/>
</dbReference>
<feature type="domain" description="Glyceraldehyde 3-phosphate dehydrogenase NAD(P) binding" evidence="7">
    <location>
        <begin position="4"/>
        <end position="157"/>
    </location>
</feature>
<dbReference type="Gene3D" id="3.30.360.10">
    <property type="entry name" value="Dihydrodipicolinate Reductase, domain 2"/>
    <property type="match status" value="1"/>
</dbReference>
<evidence type="ECO:0000313" key="8">
    <source>
        <dbReference type="EMBL" id="ROR98907.1"/>
    </source>
</evidence>
<comment type="caution">
    <text evidence="8">The sequence shown here is derived from an EMBL/GenBank/DDBJ whole genome shotgun (WGS) entry which is preliminary data.</text>
</comment>
<evidence type="ECO:0000256" key="6">
    <source>
        <dbReference type="RuleBase" id="RU000397"/>
    </source>
</evidence>
<name>A0A3N2DGJ3_9GAMM</name>
<dbReference type="OrthoDB" id="9803304at2"/>
<dbReference type="AlphaFoldDB" id="A0A3N2DGJ3"/>
<keyword evidence="4" id="KW-0520">NAD</keyword>
<dbReference type="EMBL" id="RKHR01000006">
    <property type="protein sequence ID" value="ROR98907.1"/>
    <property type="molecule type" value="Genomic_DNA"/>
</dbReference>
<organism evidence="8 9">
    <name type="scientific">Sinobacterium caligoides</name>
    <dbReference type="NCBI Taxonomy" id="933926"/>
    <lineage>
        <taxon>Bacteria</taxon>
        <taxon>Pseudomonadati</taxon>
        <taxon>Pseudomonadota</taxon>
        <taxon>Gammaproteobacteria</taxon>
        <taxon>Cellvibrionales</taxon>
        <taxon>Spongiibacteraceae</taxon>
        <taxon>Sinobacterium</taxon>
    </lineage>
</organism>
<dbReference type="GO" id="GO:0051287">
    <property type="term" value="F:NAD binding"/>
    <property type="evidence" value="ECO:0007669"/>
    <property type="project" value="InterPro"/>
</dbReference>
<keyword evidence="4" id="KW-0547">Nucleotide-binding</keyword>
<evidence type="ECO:0000256" key="3">
    <source>
        <dbReference type="PIRSR" id="PIRSR000149-1"/>
    </source>
</evidence>
<proteinExistence type="inferred from homology"/>
<dbReference type="PANTHER" id="PTHR43148">
    <property type="entry name" value="GLYCERALDEHYDE-3-PHOSPHATE DEHYDROGENASE 2"/>
    <property type="match status" value="1"/>
</dbReference>
<dbReference type="SMART" id="SM00846">
    <property type="entry name" value="Gp_dh_N"/>
    <property type="match status" value="1"/>
</dbReference>
<dbReference type="InterPro" id="IPR020829">
    <property type="entry name" value="GlycerAld_3-P_DH_cat"/>
</dbReference>
<evidence type="ECO:0000256" key="2">
    <source>
        <dbReference type="ARBA" id="ARBA00023002"/>
    </source>
</evidence>
<comment type="subunit">
    <text evidence="1">Homotetramer.</text>
</comment>
<feature type="binding site" evidence="4">
    <location>
        <position position="320"/>
    </location>
    <ligand>
        <name>NAD(+)</name>
        <dbReference type="ChEBI" id="CHEBI:57540"/>
    </ligand>
</feature>
<dbReference type="Proteomes" id="UP000275394">
    <property type="component" value="Unassembled WGS sequence"/>
</dbReference>
<accession>A0A3N2DGJ3</accession>
<protein>
    <submittedName>
        <fullName evidence="8">D-erythrose 4-phosphate dehydrogenase</fullName>
    </submittedName>
</protein>
<gene>
    <name evidence="8" type="ORF">EDC56_3147</name>
</gene>
<dbReference type="InterPro" id="IPR036291">
    <property type="entry name" value="NAD(P)-bd_dom_sf"/>
</dbReference>
<evidence type="ECO:0000313" key="9">
    <source>
        <dbReference type="Proteomes" id="UP000275394"/>
    </source>
</evidence>
<feature type="binding site" evidence="4">
    <location>
        <position position="123"/>
    </location>
    <ligand>
        <name>NAD(+)</name>
        <dbReference type="ChEBI" id="CHEBI:57540"/>
    </ligand>
</feature>
<dbReference type="InterPro" id="IPR020831">
    <property type="entry name" value="GlycerAld/Erythrose_P_DH"/>
</dbReference>
<keyword evidence="2" id="KW-0560">Oxidoreductase</keyword>
<dbReference type="GO" id="GO:0016620">
    <property type="term" value="F:oxidoreductase activity, acting on the aldehyde or oxo group of donors, NAD or NADP as acceptor"/>
    <property type="evidence" value="ECO:0007669"/>
    <property type="project" value="InterPro"/>
</dbReference>
<keyword evidence="9" id="KW-1185">Reference proteome</keyword>
<evidence type="ECO:0000256" key="5">
    <source>
        <dbReference type="PIRSR" id="PIRSR000149-4"/>
    </source>
</evidence>
<evidence type="ECO:0000256" key="1">
    <source>
        <dbReference type="ARBA" id="ARBA00011881"/>
    </source>
</evidence>
<dbReference type="SUPFAM" id="SSF55347">
    <property type="entry name" value="Glyceraldehyde-3-phosphate dehydrogenase-like, C-terminal domain"/>
    <property type="match status" value="1"/>
</dbReference>
<feature type="active site" description="Nucleophile" evidence="3">
    <location>
        <position position="157"/>
    </location>
</feature>
<dbReference type="Pfam" id="PF00044">
    <property type="entry name" value="Gp_dh_N"/>
    <property type="match status" value="1"/>
</dbReference>
<dbReference type="PIRSF" id="PIRSF000149">
    <property type="entry name" value="GAP_DH"/>
    <property type="match status" value="1"/>
</dbReference>
<feature type="site" description="Activates thiol group during catalysis" evidence="5">
    <location>
        <position position="184"/>
    </location>
</feature>
<comment type="similarity">
    <text evidence="6">Belongs to the glyceraldehyde-3-phosphate dehydrogenase family.</text>
</comment>
<dbReference type="Pfam" id="PF02800">
    <property type="entry name" value="Gp_dh_C"/>
    <property type="match status" value="1"/>
</dbReference>
<evidence type="ECO:0000256" key="4">
    <source>
        <dbReference type="PIRSR" id="PIRSR000149-3"/>
    </source>
</evidence>
<feature type="binding site" evidence="4">
    <location>
        <begin position="13"/>
        <end position="14"/>
    </location>
    <ligand>
        <name>NAD(+)</name>
        <dbReference type="ChEBI" id="CHEBI:57540"/>
    </ligand>
</feature>
<evidence type="ECO:0000259" key="7">
    <source>
        <dbReference type="SMART" id="SM00846"/>
    </source>
</evidence>
<dbReference type="SUPFAM" id="SSF51735">
    <property type="entry name" value="NAD(P)-binding Rossmann-fold domains"/>
    <property type="match status" value="1"/>
</dbReference>
<dbReference type="Gene3D" id="3.40.50.720">
    <property type="entry name" value="NAD(P)-binding Rossmann-like Domain"/>
    <property type="match status" value="1"/>
</dbReference>
<sequence>MKPLRIAINGYGRIGRCLVRALFESGPRQLQLVAINEPAELKTIAHLTRYDSTFGRFSKPVDEVEDGLLIDGELVRVCGETNVSKLPWGELDIDVVLECSGTFSSRREAEQHLQAGAKRLIFSHPAESEDDVDATIVYGINHRELSGEERILSTGSCTTNCVVPVLDVLRHHLDIEAGMLNTIHSAMNDQPVIDAYHHTDLRKTRSAIQSIIPVDTGLARGIGRFFPCLLGRLESTAIRVPTVNVSAVNLTLTVAQHTDAATVNALIEQAAVQAGAVLGITEEPLASCDFLRDPRSGIVDAGQTRVANGHLVKLLVWFDNEWAYSNRMLDVCEHIQTLDDDIARALVNN</sequence>
<reference evidence="8 9" key="1">
    <citation type="submission" date="2018-11" db="EMBL/GenBank/DDBJ databases">
        <title>Genomic Encyclopedia of Type Strains, Phase IV (KMG-IV): sequencing the most valuable type-strain genomes for metagenomic binning, comparative biology and taxonomic classification.</title>
        <authorList>
            <person name="Goeker M."/>
        </authorList>
    </citation>
    <scope>NUCLEOTIDE SEQUENCE [LARGE SCALE GENOMIC DNA]</scope>
    <source>
        <strain evidence="8 9">DSM 100316</strain>
    </source>
</reference>
<dbReference type="RefSeq" id="WP_123713477.1">
    <property type="nucleotide sequence ID" value="NZ_RKHR01000006.1"/>
</dbReference>
<dbReference type="FunFam" id="3.40.50.720:FF:000001">
    <property type="entry name" value="Glyceraldehyde-3-phosphate dehydrogenase"/>
    <property type="match status" value="1"/>
</dbReference>